<keyword evidence="4" id="KW-0812">Transmembrane</keyword>
<evidence type="ECO:0000259" key="5">
    <source>
        <dbReference type="SMART" id="SM00062"/>
    </source>
</evidence>
<sequence>MVRRTGAPRRGARWPGVHAEDGRLPEPGSPVGGAHLPGQRARRGVIAMGRFALFLAGLLLCCATAQAEVRNYDTMIASGELKVAVYQDFAPYSFEDQGQPRGVDVELAQALAEALGVRLQLIWAPPGEKLDDDLRDYIWRGSPLRHQQLADLMMRVPYDHDYAQKRNELGELANDHVVMFGPYQEERWQVAFDRRRLDSVASVAVFQEHPIGVEVDSVPSFYLTSVFNGMLSAKTHHYPSVQQAFGALRAGQVDAVMAMRGEIDWQLHKAADPQLALAENAYPNMGKQVWEIGMAVHESNRQLAYAVEEALEGLIRDGRLQALYARYGLRYEVPQMYQ</sequence>
<name>A0A2C9EK67_PSEPH</name>
<dbReference type="KEGG" id="pprc:PFLCHA0_c22790"/>
<feature type="domain" description="Solute-binding protein family 3/N-terminal" evidence="5">
    <location>
        <begin position="80"/>
        <end position="331"/>
    </location>
</feature>
<evidence type="ECO:0000313" key="7">
    <source>
        <dbReference type="Proteomes" id="UP000013940"/>
    </source>
</evidence>
<gene>
    <name evidence="6" type="ORF">PFLCHA0_c22790</name>
</gene>
<feature type="region of interest" description="Disordered" evidence="3">
    <location>
        <begin position="1"/>
        <end position="34"/>
    </location>
</feature>
<keyword evidence="4" id="KW-0472">Membrane</keyword>
<dbReference type="AlphaFoldDB" id="A0A2C9EK67"/>
<evidence type="ECO:0000313" key="6">
    <source>
        <dbReference type="EMBL" id="AGL84050.1"/>
    </source>
</evidence>
<dbReference type="Pfam" id="PF00497">
    <property type="entry name" value="SBP_bac_3"/>
    <property type="match status" value="1"/>
</dbReference>
<evidence type="ECO:0000256" key="3">
    <source>
        <dbReference type="SAM" id="MobiDB-lite"/>
    </source>
</evidence>
<proteinExistence type="inferred from homology"/>
<feature type="compositionally biased region" description="Basic residues" evidence="3">
    <location>
        <begin position="1"/>
        <end position="12"/>
    </location>
</feature>
<protein>
    <submittedName>
        <fullName evidence="6">Putative periplasmic binding protein</fullName>
    </submittedName>
</protein>
<organism evidence="6 7">
    <name type="scientific">Pseudomonas protegens (strain DSM 19095 / LMG 27888 / CFBP 6595 / CHA0)</name>
    <dbReference type="NCBI Taxonomy" id="1124983"/>
    <lineage>
        <taxon>Bacteria</taxon>
        <taxon>Pseudomonadati</taxon>
        <taxon>Pseudomonadota</taxon>
        <taxon>Gammaproteobacteria</taxon>
        <taxon>Pseudomonadales</taxon>
        <taxon>Pseudomonadaceae</taxon>
        <taxon>Pseudomonas</taxon>
    </lineage>
</organism>
<accession>A0A2C9EK67</accession>
<dbReference type="eggNOG" id="COG0834">
    <property type="taxonomic scope" value="Bacteria"/>
</dbReference>
<dbReference type="Gene3D" id="3.40.190.10">
    <property type="entry name" value="Periplasmic binding protein-like II"/>
    <property type="match status" value="3"/>
</dbReference>
<dbReference type="SUPFAM" id="SSF53850">
    <property type="entry name" value="Periplasmic binding protein-like II"/>
    <property type="match status" value="1"/>
</dbReference>
<keyword evidence="2" id="KW-0732">Signal</keyword>
<feature type="transmembrane region" description="Helical" evidence="4">
    <location>
        <begin position="45"/>
        <end position="67"/>
    </location>
</feature>
<reference evidence="7" key="1">
    <citation type="journal article" date="2014" name="Genome Announc.">
        <title>Full-genome sequence of the plant growth-promoting bacterium Pseudomonas protegens CHA0.</title>
        <authorList>
            <person name="Jousset A."/>
            <person name="Schuldes J."/>
            <person name="Keel C."/>
            <person name="Maurhofer M."/>
            <person name="Daniel R."/>
            <person name="Scheu S."/>
            <person name="Thuermer A."/>
        </authorList>
    </citation>
    <scope>NUCLEOTIDE SEQUENCE [LARGE SCALE GENOMIC DNA]</scope>
    <source>
        <strain evidence="7">DSM 19095 / LMG 27888 / CFBP 6595 / CHA0</strain>
    </source>
</reference>
<dbReference type="HOGENOM" id="CLU_080720_0_0_6"/>
<dbReference type="EMBL" id="CP003190">
    <property type="protein sequence ID" value="AGL84050.1"/>
    <property type="molecule type" value="Genomic_DNA"/>
</dbReference>
<dbReference type="InterPro" id="IPR001638">
    <property type="entry name" value="Solute-binding_3/MltF_N"/>
</dbReference>
<dbReference type="PANTHER" id="PTHR35936:SF17">
    <property type="entry name" value="ARGININE-BINDING EXTRACELLULAR PROTEIN ARTP"/>
    <property type="match status" value="1"/>
</dbReference>
<evidence type="ECO:0000256" key="1">
    <source>
        <dbReference type="ARBA" id="ARBA00010333"/>
    </source>
</evidence>
<dbReference type="Proteomes" id="UP000013940">
    <property type="component" value="Chromosome"/>
</dbReference>
<keyword evidence="4" id="KW-1133">Transmembrane helix</keyword>
<comment type="similarity">
    <text evidence="1">Belongs to the bacterial solute-binding protein 3 family.</text>
</comment>
<evidence type="ECO:0000256" key="2">
    <source>
        <dbReference type="ARBA" id="ARBA00022729"/>
    </source>
</evidence>
<evidence type="ECO:0000256" key="4">
    <source>
        <dbReference type="SAM" id="Phobius"/>
    </source>
</evidence>
<dbReference type="PANTHER" id="PTHR35936">
    <property type="entry name" value="MEMBRANE-BOUND LYTIC MUREIN TRANSGLYCOSYLASE F"/>
    <property type="match status" value="1"/>
</dbReference>
<dbReference type="SMART" id="SM00062">
    <property type="entry name" value="PBPb"/>
    <property type="match status" value="1"/>
</dbReference>